<dbReference type="InterPro" id="IPR004433">
    <property type="entry name" value="MenaQ_synth_MenD"/>
</dbReference>
<comment type="caution">
    <text evidence="8">The sequence shown here is derived from an EMBL/GenBank/DDBJ whole genome shotgun (WGS) entry which is preliminary data.</text>
</comment>
<name>A0A9W5VWN8_9ACTO</name>
<dbReference type="AlphaFoldDB" id="A0A9W5VWN8"/>
<keyword evidence="5 6" id="KW-0464">Manganese</keyword>
<dbReference type="GO" id="GO:0030976">
    <property type="term" value="F:thiamine pyrophosphate binding"/>
    <property type="evidence" value="ECO:0007669"/>
    <property type="project" value="UniProtKB-UniRule"/>
</dbReference>
<evidence type="ECO:0000259" key="7">
    <source>
        <dbReference type="Pfam" id="PF02776"/>
    </source>
</evidence>
<comment type="similarity">
    <text evidence="6">Belongs to the TPP enzyme family. MenD subfamily.</text>
</comment>
<sequence>MPASVDARWLVAALAPYVRDFVVAAGSRSAPLAYAIASAEQSAMVRAHPVFDERSAGFFALGLAQASKAPVAVVTTSGTAPAHLLPAVIEAFHTSTPLIVISADRPFEMRGVGASQTTDQSALFGKHVVAQLDVPAGVGISPDTRSIYEDGAAQAFVARVRRLVGQAVGARGVGGPAHINIGLRDPLTPEGAPAVADLDAGAPARLVAREPVATAWEDAVRDLRTVIVAGDKAEGAAQLAQAAGVPLLAEPSSGAFGSPAFSGFQQQMLTRFAGEIEQIVVLGHPSLSRPVSRLLAGPARVVVASTAREYPDVAGSADLVVEKLAPAKQKMAEDAWAKSWACHAQNIGHWIQARELSQLASSCLDEDNWQGNSPCEADSNIGVNQPIPHGVIAARAVWDAYARASRVDGPADGGHALVLGASNSIRYVDLAADSPVGNGAKGVFAARGQAGIDGTIATAKGIAYGLDCPVRALVGDLTFMHDIGSLLLPVGQAAPNVDVVVIDDGGGRIFQSLEHGLAPSAVYERFFALAHSLDFAALAVATGWEYVRADFTSSNSGSANTAANNAGEANAFDTLTRALADRPRGRIIHVVADHSGVRAGVQSLFPEKTQVR</sequence>
<keyword evidence="4 6" id="KW-0786">Thiamine pyrophosphate</keyword>
<accession>A0A9W5VWN8</accession>
<comment type="pathway">
    <text evidence="6">Quinol/quinone metabolism; menaquinone biosynthesis.</text>
</comment>
<evidence type="ECO:0000256" key="6">
    <source>
        <dbReference type="HAMAP-Rule" id="MF_01659"/>
    </source>
</evidence>
<dbReference type="CDD" id="cd07037">
    <property type="entry name" value="TPP_PYR_MenD"/>
    <property type="match status" value="1"/>
</dbReference>
<dbReference type="InterPro" id="IPR029061">
    <property type="entry name" value="THDP-binding"/>
</dbReference>
<dbReference type="PANTHER" id="PTHR42916">
    <property type="entry name" value="2-SUCCINYL-5-ENOLPYRUVYL-6-HYDROXY-3-CYCLOHEXENE-1-CARBOXYLATE SYNTHASE"/>
    <property type="match status" value="1"/>
</dbReference>
<keyword evidence="2 6" id="KW-0479">Metal-binding</keyword>
<dbReference type="GO" id="GO:0030145">
    <property type="term" value="F:manganese ion binding"/>
    <property type="evidence" value="ECO:0007669"/>
    <property type="project" value="UniProtKB-UniRule"/>
</dbReference>
<evidence type="ECO:0000313" key="9">
    <source>
        <dbReference type="Proteomes" id="UP000014387"/>
    </source>
</evidence>
<keyword evidence="9" id="KW-1185">Reference proteome</keyword>
<keyword evidence="3 6" id="KW-0460">Magnesium</keyword>
<proteinExistence type="inferred from homology"/>
<gene>
    <name evidence="6" type="primary">menD</name>
    <name evidence="8" type="ORF">HMPREF9238_00845</name>
</gene>
<dbReference type="PIRSF" id="PIRSF004983">
    <property type="entry name" value="MenD"/>
    <property type="match status" value="1"/>
</dbReference>
<evidence type="ECO:0000313" key="8">
    <source>
        <dbReference type="EMBL" id="EPD31085.1"/>
    </source>
</evidence>
<dbReference type="EMBL" id="AGWN01000001">
    <property type="protein sequence ID" value="EPD31085.1"/>
    <property type="molecule type" value="Genomic_DNA"/>
</dbReference>
<comment type="catalytic activity">
    <reaction evidence="6">
        <text>isochorismate + 2-oxoglutarate + H(+) = 5-enolpyruvoyl-6-hydroxy-2-succinyl-cyclohex-3-ene-1-carboxylate + CO2</text>
        <dbReference type="Rhea" id="RHEA:25593"/>
        <dbReference type="ChEBI" id="CHEBI:15378"/>
        <dbReference type="ChEBI" id="CHEBI:16526"/>
        <dbReference type="ChEBI" id="CHEBI:16810"/>
        <dbReference type="ChEBI" id="CHEBI:29780"/>
        <dbReference type="ChEBI" id="CHEBI:58818"/>
        <dbReference type="EC" id="2.2.1.9"/>
    </reaction>
</comment>
<dbReference type="PANTHER" id="PTHR42916:SF1">
    <property type="entry name" value="PROTEIN PHYLLO, CHLOROPLASTIC"/>
    <property type="match status" value="1"/>
</dbReference>
<dbReference type="RefSeq" id="WP_016444197.1">
    <property type="nucleotide sequence ID" value="NZ_KE150266.1"/>
</dbReference>
<comment type="cofactor">
    <cofactor evidence="6">
        <name>thiamine diphosphate</name>
        <dbReference type="ChEBI" id="CHEBI:58937"/>
    </cofactor>
    <text evidence="6">Binds 1 thiamine pyrophosphate per subunit.</text>
</comment>
<dbReference type="SUPFAM" id="SSF52518">
    <property type="entry name" value="Thiamin diphosphate-binding fold (THDP-binding)"/>
    <property type="match status" value="2"/>
</dbReference>
<dbReference type="GO" id="GO:0070204">
    <property type="term" value="F:2-succinyl-5-enolpyruvyl-6-hydroxy-3-cyclohexene-1-carboxylic-acid synthase activity"/>
    <property type="evidence" value="ECO:0007669"/>
    <property type="project" value="UniProtKB-UniRule"/>
</dbReference>
<comment type="subunit">
    <text evidence="6">Homodimer.</text>
</comment>
<dbReference type="OrthoDB" id="9791859at2"/>
<dbReference type="GO" id="GO:0000287">
    <property type="term" value="F:magnesium ion binding"/>
    <property type="evidence" value="ECO:0007669"/>
    <property type="project" value="UniProtKB-UniRule"/>
</dbReference>
<evidence type="ECO:0000256" key="2">
    <source>
        <dbReference type="ARBA" id="ARBA00022723"/>
    </source>
</evidence>
<dbReference type="HAMAP" id="MF_01659">
    <property type="entry name" value="MenD"/>
    <property type="match status" value="1"/>
</dbReference>
<protein>
    <recommendedName>
        <fullName evidence="6">2-succinyl-5-enolpyruvyl-6-hydroxy-3-cyclohexene-1-carboxylate synthase</fullName>
        <shortName evidence="6">SEPHCHC synthase</shortName>
        <ecNumber evidence="6">2.2.1.9</ecNumber>
    </recommendedName>
    <alternativeName>
        <fullName evidence="6">Menaquinone biosynthesis protein MenD</fullName>
    </alternativeName>
</protein>
<dbReference type="InterPro" id="IPR012001">
    <property type="entry name" value="Thiamin_PyroP_enz_TPP-bd_dom"/>
</dbReference>
<dbReference type="Proteomes" id="UP000014387">
    <property type="component" value="Unassembled WGS sequence"/>
</dbReference>
<evidence type="ECO:0000256" key="1">
    <source>
        <dbReference type="ARBA" id="ARBA00022679"/>
    </source>
</evidence>
<evidence type="ECO:0000256" key="3">
    <source>
        <dbReference type="ARBA" id="ARBA00022842"/>
    </source>
</evidence>
<comment type="cofactor">
    <cofactor evidence="6">
        <name>Mg(2+)</name>
        <dbReference type="ChEBI" id="CHEBI:18420"/>
    </cofactor>
    <cofactor evidence="6">
        <name>Mn(2+)</name>
        <dbReference type="ChEBI" id="CHEBI:29035"/>
    </cofactor>
</comment>
<dbReference type="GO" id="GO:0009234">
    <property type="term" value="P:menaquinone biosynthetic process"/>
    <property type="evidence" value="ECO:0007669"/>
    <property type="project" value="UniProtKB-UniRule"/>
</dbReference>
<reference evidence="8 9" key="1">
    <citation type="submission" date="2013-05" db="EMBL/GenBank/DDBJ databases">
        <title>The Genome Sequence of Actinomyces europaeus ACS-120-V-COL10B.</title>
        <authorList>
            <consortium name="The Broad Institute Genomics Platform"/>
            <person name="Earl A."/>
            <person name="Ward D."/>
            <person name="Feldgarden M."/>
            <person name="Gevers D."/>
            <person name="Saerens B."/>
            <person name="Vaneechoutte M."/>
            <person name="Walker B."/>
            <person name="Young S."/>
            <person name="Zeng Q."/>
            <person name="Gargeya S."/>
            <person name="Fitzgerald M."/>
            <person name="Haas B."/>
            <person name="Abouelleil A."/>
            <person name="Allen A.W."/>
            <person name="Alvarado L."/>
            <person name="Arachchi H.M."/>
            <person name="Berlin A.M."/>
            <person name="Chapman S.B."/>
            <person name="Gainer-Dewar J."/>
            <person name="Goldberg J."/>
            <person name="Griggs A."/>
            <person name="Gujja S."/>
            <person name="Hansen M."/>
            <person name="Howarth C."/>
            <person name="Imamovic A."/>
            <person name="Ireland A."/>
            <person name="Larimer J."/>
            <person name="McCowan C."/>
            <person name="Murphy C."/>
            <person name="Pearson M."/>
            <person name="Poon T.W."/>
            <person name="Priest M."/>
            <person name="Roberts A."/>
            <person name="Saif S."/>
            <person name="Shea T."/>
            <person name="Sisk P."/>
            <person name="Sykes S."/>
            <person name="Wortman J."/>
            <person name="Nusbaum C."/>
            <person name="Birren B."/>
        </authorList>
    </citation>
    <scope>NUCLEOTIDE SEQUENCE [LARGE SCALE GENOMIC DNA]</scope>
    <source>
        <strain evidence="8 9">ACS-120-V-Col10b</strain>
    </source>
</reference>
<keyword evidence="1 6" id="KW-0808">Transferase</keyword>
<organism evidence="8 9">
    <name type="scientific">Gleimia europaea ACS-120-V-Col10b</name>
    <dbReference type="NCBI Taxonomy" id="883069"/>
    <lineage>
        <taxon>Bacteria</taxon>
        <taxon>Bacillati</taxon>
        <taxon>Actinomycetota</taxon>
        <taxon>Actinomycetes</taxon>
        <taxon>Actinomycetales</taxon>
        <taxon>Actinomycetaceae</taxon>
        <taxon>Gleimia</taxon>
    </lineage>
</organism>
<comment type="pathway">
    <text evidence="6">Quinol/quinone metabolism; 1,4-dihydroxy-2-naphthoate biosynthesis; 1,4-dihydroxy-2-naphthoate from chorismate: step 2/7.</text>
</comment>
<evidence type="ECO:0000256" key="5">
    <source>
        <dbReference type="ARBA" id="ARBA00023211"/>
    </source>
</evidence>
<comment type="function">
    <text evidence="6">Catalyzes the thiamine diphosphate-dependent decarboxylation of 2-oxoglutarate and the subsequent addition of the resulting succinic semialdehyde-thiamine pyrophosphate anion to isochorismate to yield 2-succinyl-5-enolpyruvyl-6-hydroxy-3-cyclohexene-1-carboxylate (SEPHCHC).</text>
</comment>
<keyword evidence="6" id="KW-0474">Menaquinone biosynthesis</keyword>
<dbReference type="Gene3D" id="3.40.50.970">
    <property type="match status" value="2"/>
</dbReference>
<evidence type="ECO:0000256" key="4">
    <source>
        <dbReference type="ARBA" id="ARBA00023052"/>
    </source>
</evidence>
<dbReference type="Gene3D" id="3.40.50.1220">
    <property type="entry name" value="TPP-binding domain"/>
    <property type="match status" value="1"/>
</dbReference>
<feature type="domain" description="Thiamine pyrophosphate enzyme N-terminal TPP-binding" evidence="7">
    <location>
        <begin position="8"/>
        <end position="123"/>
    </location>
</feature>
<dbReference type="EC" id="2.2.1.9" evidence="6"/>
<dbReference type="Pfam" id="PF02776">
    <property type="entry name" value="TPP_enzyme_N"/>
    <property type="match status" value="1"/>
</dbReference>